<dbReference type="SUPFAM" id="SSF75005">
    <property type="entry name" value="Arabinanase/levansucrase/invertase"/>
    <property type="match status" value="1"/>
</dbReference>
<reference evidence="3" key="1">
    <citation type="journal article" date="2014" name="Front. Microbiol.">
        <title>High frequency of phylogenetically diverse reductive dehalogenase-homologous genes in deep subseafloor sedimentary metagenomes.</title>
        <authorList>
            <person name="Kawai M."/>
            <person name="Futagami T."/>
            <person name="Toyoda A."/>
            <person name="Takaki Y."/>
            <person name="Nishi S."/>
            <person name="Hori S."/>
            <person name="Arai W."/>
            <person name="Tsubouchi T."/>
            <person name="Morono Y."/>
            <person name="Uchiyama I."/>
            <person name="Ito T."/>
            <person name="Fujiyama A."/>
            <person name="Inagaki F."/>
            <person name="Takami H."/>
        </authorList>
    </citation>
    <scope>NUCLEOTIDE SEQUENCE</scope>
    <source>
        <strain evidence="3">Expedition CK06-06</strain>
    </source>
</reference>
<gene>
    <name evidence="3" type="ORF">S01H1_47414</name>
</gene>
<dbReference type="InterPro" id="IPR023296">
    <property type="entry name" value="Glyco_hydro_beta-prop_sf"/>
</dbReference>
<dbReference type="Gene3D" id="2.115.10.20">
    <property type="entry name" value="Glycosyl hydrolase domain, family 43"/>
    <property type="match status" value="1"/>
</dbReference>
<protein>
    <recommendedName>
        <fullName evidence="4">Glycosidase</fullName>
    </recommendedName>
</protein>
<keyword evidence="1" id="KW-0328">Glycosyltransferase</keyword>
<proteinExistence type="predicted"/>
<comment type="caution">
    <text evidence="3">The sequence shown here is derived from an EMBL/GenBank/DDBJ whole genome shotgun (WGS) entry which is preliminary data.</text>
</comment>
<accession>X0W9U1</accession>
<feature type="non-terminal residue" evidence="3">
    <location>
        <position position="1"/>
    </location>
</feature>
<sequence>GYVSYLYYDVEAGERKIGRIPRTDPGLSIRDARKFFYRGRMLLSSMSHIRVARSSDGRRFAFDPDPAIQADTPYEAYGCEDARITPLEGRYYITYTAVSDRGVTVAMASTEDFERYEKHGVIFPPYQKDVAIFPEKVGGLYVCRHRPYKSEFNPASIWTAWSPDLLSWGRHEMTLAPTPGTWEGESVGCGAPPVRTGDGWLEIYHAADANGRYCLGAMLSDPANPQRILTRSSTPVFEPRADYELDGVYADCVFCNGMIAGPD</sequence>
<organism evidence="3">
    <name type="scientific">marine sediment metagenome</name>
    <dbReference type="NCBI Taxonomy" id="412755"/>
    <lineage>
        <taxon>unclassified sequences</taxon>
        <taxon>metagenomes</taxon>
        <taxon>ecological metagenomes</taxon>
    </lineage>
</organism>
<keyword evidence="2" id="KW-0808">Transferase</keyword>
<dbReference type="PIRSF" id="PIRSF016202">
    <property type="entry name" value="PH1107"/>
    <property type="match status" value="1"/>
</dbReference>
<name>X0W9U1_9ZZZZ</name>
<dbReference type="InterPro" id="IPR007184">
    <property type="entry name" value="Mannoside_phosphorylase"/>
</dbReference>
<dbReference type="PANTHER" id="PTHR34106">
    <property type="entry name" value="GLYCOSIDASE"/>
    <property type="match status" value="1"/>
</dbReference>
<feature type="non-terminal residue" evidence="3">
    <location>
        <position position="263"/>
    </location>
</feature>
<evidence type="ECO:0008006" key="4">
    <source>
        <dbReference type="Google" id="ProtNLM"/>
    </source>
</evidence>
<dbReference type="PANTHER" id="PTHR34106:SF5">
    <property type="entry name" value="GLYCOSIDASE"/>
    <property type="match status" value="1"/>
</dbReference>
<dbReference type="AlphaFoldDB" id="X0W9U1"/>
<evidence type="ECO:0000313" key="3">
    <source>
        <dbReference type="EMBL" id="GAG21368.1"/>
    </source>
</evidence>
<evidence type="ECO:0000256" key="1">
    <source>
        <dbReference type="ARBA" id="ARBA00022676"/>
    </source>
</evidence>
<dbReference type="GO" id="GO:0016757">
    <property type="term" value="F:glycosyltransferase activity"/>
    <property type="evidence" value="ECO:0007669"/>
    <property type="project" value="UniProtKB-KW"/>
</dbReference>
<evidence type="ECO:0000256" key="2">
    <source>
        <dbReference type="ARBA" id="ARBA00022679"/>
    </source>
</evidence>
<dbReference type="Pfam" id="PF04041">
    <property type="entry name" value="Glyco_hydro_130"/>
    <property type="match status" value="1"/>
</dbReference>
<dbReference type="EMBL" id="BARS01030399">
    <property type="protein sequence ID" value="GAG21368.1"/>
    <property type="molecule type" value="Genomic_DNA"/>
</dbReference>